<keyword evidence="3" id="KW-0804">Transcription</keyword>
<feature type="DNA-binding region" description="H-T-H motif" evidence="4">
    <location>
        <begin position="17"/>
        <end position="36"/>
    </location>
</feature>
<reference evidence="7" key="1">
    <citation type="journal article" date="2019" name="Int. J. Syst. Evol. Microbiol.">
        <title>The Global Catalogue of Microorganisms (GCM) 10K type strain sequencing project: providing services to taxonomists for standard genome sequencing and annotation.</title>
        <authorList>
            <consortium name="The Broad Institute Genomics Platform"/>
            <consortium name="The Broad Institute Genome Sequencing Center for Infectious Disease"/>
            <person name="Wu L."/>
            <person name="Ma J."/>
        </authorList>
    </citation>
    <scope>NUCLEOTIDE SEQUENCE [LARGE SCALE GENOMIC DNA]</scope>
    <source>
        <strain evidence="7">JCM 17986</strain>
    </source>
</reference>
<dbReference type="Gene3D" id="1.10.357.10">
    <property type="entry name" value="Tetracycline Repressor, domain 2"/>
    <property type="match status" value="2"/>
</dbReference>
<evidence type="ECO:0000256" key="1">
    <source>
        <dbReference type="ARBA" id="ARBA00023015"/>
    </source>
</evidence>
<dbReference type="PANTHER" id="PTHR30055:SF234">
    <property type="entry name" value="HTH-TYPE TRANSCRIPTIONAL REGULATOR BETI"/>
    <property type="match status" value="1"/>
</dbReference>
<accession>A0ABP9HVA1</accession>
<dbReference type="InterPro" id="IPR050109">
    <property type="entry name" value="HTH-type_TetR-like_transc_reg"/>
</dbReference>
<evidence type="ECO:0000256" key="2">
    <source>
        <dbReference type="ARBA" id="ARBA00023125"/>
    </source>
</evidence>
<dbReference type="SUPFAM" id="SSF46689">
    <property type="entry name" value="Homeodomain-like"/>
    <property type="match status" value="2"/>
</dbReference>
<evidence type="ECO:0000313" key="7">
    <source>
        <dbReference type="Proteomes" id="UP001500466"/>
    </source>
</evidence>
<dbReference type="PANTHER" id="PTHR30055">
    <property type="entry name" value="HTH-TYPE TRANSCRIPTIONAL REGULATOR RUTR"/>
    <property type="match status" value="1"/>
</dbReference>
<feature type="domain" description="HTH tetR-type" evidence="5">
    <location>
        <begin position="1"/>
        <end position="54"/>
    </location>
</feature>
<dbReference type="InterPro" id="IPR001647">
    <property type="entry name" value="HTH_TetR"/>
</dbReference>
<evidence type="ECO:0000256" key="4">
    <source>
        <dbReference type="PROSITE-ProRule" id="PRU00335"/>
    </source>
</evidence>
<dbReference type="InterPro" id="IPR041490">
    <property type="entry name" value="KstR2_TetR_C"/>
</dbReference>
<protein>
    <submittedName>
        <fullName evidence="6">TetR/AcrR family transcriptional regulator</fullName>
    </submittedName>
</protein>
<dbReference type="Pfam" id="PF17932">
    <property type="entry name" value="TetR_C_24"/>
    <property type="match status" value="1"/>
</dbReference>
<sequence>MDAAAQLFAERGYHAAGVSLIASRVQITGGGIYRHFRSKEEILEVILRQVVDRATAMATAAGSTEGSPQERLRKLVGQTVQHAVDRPAHVATHFRERQVPSVPRHEHDLTTGEDALAEQWRSLVLQATPRLGAEQADLRYHAVEGVVGTLAALGHRNPRPVSDVLAQSLMALLTAPPAPRPPRGNAAAARVRTWQPPTSRENDILAVALGLFRQRGFSGVLMEEIAGGLGMGTSSLYQYYTGKSDILADAYDRVISRLMVGVETQLDAAESAEDALDRLVRSYVRLTAENIDLVVVTTHEFQAMPELERPRVTRRRRYLRESWAAVLRELRPELTAEEAKLLATCALPLISHVLLQADDPRGAIDELTYCTLTFLLDNTPRQRGAAWSAEAESGT</sequence>
<evidence type="ECO:0000259" key="5">
    <source>
        <dbReference type="PROSITE" id="PS50977"/>
    </source>
</evidence>
<keyword evidence="2 4" id="KW-0238">DNA-binding</keyword>
<dbReference type="SUPFAM" id="SSF48498">
    <property type="entry name" value="Tetracyclin repressor-like, C-terminal domain"/>
    <property type="match status" value="1"/>
</dbReference>
<evidence type="ECO:0000256" key="3">
    <source>
        <dbReference type="ARBA" id="ARBA00023163"/>
    </source>
</evidence>
<keyword evidence="1" id="KW-0805">Transcription regulation</keyword>
<comment type="caution">
    <text evidence="6">The sequence shown here is derived from an EMBL/GenBank/DDBJ whole genome shotgun (WGS) entry which is preliminary data.</text>
</comment>
<feature type="domain" description="HTH tetR-type" evidence="5">
    <location>
        <begin position="198"/>
        <end position="258"/>
    </location>
</feature>
<feature type="DNA-binding region" description="H-T-H motif" evidence="4">
    <location>
        <begin position="221"/>
        <end position="240"/>
    </location>
</feature>
<gene>
    <name evidence="6" type="ORF">GCM10023205_53570</name>
</gene>
<proteinExistence type="predicted"/>
<evidence type="ECO:0000313" key="6">
    <source>
        <dbReference type="EMBL" id="GAA4978717.1"/>
    </source>
</evidence>
<dbReference type="EMBL" id="BAABHS010000020">
    <property type="protein sequence ID" value="GAA4978717.1"/>
    <property type="molecule type" value="Genomic_DNA"/>
</dbReference>
<keyword evidence="7" id="KW-1185">Reference proteome</keyword>
<dbReference type="PROSITE" id="PS50977">
    <property type="entry name" value="HTH_TETR_2"/>
    <property type="match status" value="2"/>
</dbReference>
<dbReference type="Proteomes" id="UP001500466">
    <property type="component" value="Unassembled WGS sequence"/>
</dbReference>
<name>A0ABP9HVA1_9ACTN</name>
<dbReference type="InterPro" id="IPR036271">
    <property type="entry name" value="Tet_transcr_reg_TetR-rel_C_sf"/>
</dbReference>
<dbReference type="Pfam" id="PF00440">
    <property type="entry name" value="TetR_N"/>
    <property type="match status" value="2"/>
</dbReference>
<dbReference type="PRINTS" id="PR00455">
    <property type="entry name" value="HTHTETR"/>
</dbReference>
<dbReference type="InterPro" id="IPR009057">
    <property type="entry name" value="Homeodomain-like_sf"/>
</dbReference>
<organism evidence="6 7">
    <name type="scientific">Yinghuangia aomiensis</name>
    <dbReference type="NCBI Taxonomy" id="676205"/>
    <lineage>
        <taxon>Bacteria</taxon>
        <taxon>Bacillati</taxon>
        <taxon>Actinomycetota</taxon>
        <taxon>Actinomycetes</taxon>
        <taxon>Kitasatosporales</taxon>
        <taxon>Streptomycetaceae</taxon>
        <taxon>Yinghuangia</taxon>
    </lineage>
</organism>
<dbReference type="Gene3D" id="1.10.10.60">
    <property type="entry name" value="Homeodomain-like"/>
    <property type="match status" value="2"/>
</dbReference>